<dbReference type="AlphaFoldDB" id="A0A5C6E545"/>
<proteinExistence type="predicted"/>
<comment type="caution">
    <text evidence="3">The sequence shown here is derived from an EMBL/GenBank/DDBJ whole genome shotgun (WGS) entry which is preliminary data.</text>
</comment>
<sequence>MASLSLQCPQCNRPVTVDAGSAGTRVKCPHCDKAFLAPGLSATTSDDADDWLSLDSDPIPSRPVVAKPTSPPAVPKPAGSKPRPIHPNPARPGPSREPKAGKPASPRRSSETAPRLTEAEEALLSQYADDDFTSRVESPPKPASKSRSGRPPDLSKPGTGSDPFTADLGEDAFGGLGEMDLQDLADLQQPLPAKAKPVEPEYEQEYRLKCNVCDSLLYVKAEQAGSTIKCPNCYSPLKVPPAPKVKKKQKLELDQVETFAFEKQVEGEKKRVDPFRKSAEQLLEEAAREEVESPPDNSDVPNLVEWLKGVFGIFLDPGVLVHWLVLSVCASVPAAVAISTGNKIAVVGLFVAGFFLGAVVVSCGFAILQSVANDEKTVSDWPVFDFFAWMGPLFVAFSAVGFSMVPVWFLSQWLLGPGLFALALTMLSLYTLFPFVLLSMLDMNSPFTPFSAEVARSVTNSHEAWGGLYFSAGLLFFGLFLIYAAGSTMAAPVAAVLAIFSTIAVAFIYFAMIGRLAYSIGQEIAEPEFEKKSDS</sequence>
<dbReference type="RefSeq" id="WP_146524589.1">
    <property type="nucleotide sequence ID" value="NZ_SJPV01000001.1"/>
</dbReference>
<dbReference type="EMBL" id="SJPV01000001">
    <property type="protein sequence ID" value="TWU42546.1"/>
    <property type="molecule type" value="Genomic_DNA"/>
</dbReference>
<feature type="compositionally biased region" description="Low complexity" evidence="1">
    <location>
        <begin position="182"/>
        <end position="193"/>
    </location>
</feature>
<dbReference type="Proteomes" id="UP000319143">
    <property type="component" value="Unassembled WGS sequence"/>
</dbReference>
<evidence type="ECO:0000313" key="4">
    <source>
        <dbReference type="Proteomes" id="UP000319143"/>
    </source>
</evidence>
<protein>
    <submittedName>
        <fullName evidence="3">Uncharacterized protein</fullName>
    </submittedName>
</protein>
<feature type="transmembrane region" description="Helical" evidence="2">
    <location>
        <begin position="345"/>
        <end position="367"/>
    </location>
</feature>
<feature type="transmembrane region" description="Helical" evidence="2">
    <location>
        <begin position="320"/>
        <end position="338"/>
    </location>
</feature>
<reference evidence="3 4" key="1">
    <citation type="submission" date="2019-02" db="EMBL/GenBank/DDBJ databases">
        <title>Deep-cultivation of Planctomycetes and their phenomic and genomic characterization uncovers novel biology.</title>
        <authorList>
            <person name="Wiegand S."/>
            <person name="Jogler M."/>
            <person name="Boedeker C."/>
            <person name="Pinto D."/>
            <person name="Vollmers J."/>
            <person name="Rivas-Marin E."/>
            <person name="Kohn T."/>
            <person name="Peeters S.H."/>
            <person name="Heuer A."/>
            <person name="Rast P."/>
            <person name="Oberbeckmann S."/>
            <person name="Bunk B."/>
            <person name="Jeske O."/>
            <person name="Meyerdierks A."/>
            <person name="Storesund J.E."/>
            <person name="Kallscheuer N."/>
            <person name="Luecker S."/>
            <person name="Lage O.M."/>
            <person name="Pohl T."/>
            <person name="Merkel B.J."/>
            <person name="Hornburger P."/>
            <person name="Mueller R.-W."/>
            <person name="Bruemmer F."/>
            <person name="Labrenz M."/>
            <person name="Spormann A.M."/>
            <person name="Op Den Camp H."/>
            <person name="Overmann J."/>
            <person name="Amann R."/>
            <person name="Jetten M.S.M."/>
            <person name="Mascher T."/>
            <person name="Medema M.H."/>
            <person name="Devos D.P."/>
            <person name="Kaster A.-K."/>
            <person name="Ovreas L."/>
            <person name="Rohde M."/>
            <person name="Galperin M.Y."/>
            <person name="Jogler C."/>
        </authorList>
    </citation>
    <scope>NUCLEOTIDE SEQUENCE [LARGE SCALE GENOMIC DNA]</scope>
    <source>
        <strain evidence="3 4">Poly41</strain>
    </source>
</reference>
<evidence type="ECO:0000256" key="2">
    <source>
        <dbReference type="SAM" id="Phobius"/>
    </source>
</evidence>
<evidence type="ECO:0000313" key="3">
    <source>
        <dbReference type="EMBL" id="TWU42546.1"/>
    </source>
</evidence>
<evidence type="ECO:0000256" key="1">
    <source>
        <dbReference type="SAM" id="MobiDB-lite"/>
    </source>
</evidence>
<feature type="region of interest" description="Disordered" evidence="1">
    <location>
        <begin position="40"/>
        <end position="198"/>
    </location>
</feature>
<gene>
    <name evidence="3" type="ORF">Poly41_08430</name>
</gene>
<feature type="transmembrane region" description="Helical" evidence="2">
    <location>
        <begin position="467"/>
        <end position="486"/>
    </location>
</feature>
<keyword evidence="2" id="KW-0812">Transmembrane</keyword>
<feature type="transmembrane region" description="Helical" evidence="2">
    <location>
        <begin position="493"/>
        <end position="512"/>
    </location>
</feature>
<keyword evidence="2" id="KW-0472">Membrane</keyword>
<accession>A0A5C6E545</accession>
<keyword evidence="4" id="KW-1185">Reference proteome</keyword>
<feature type="transmembrane region" description="Helical" evidence="2">
    <location>
        <begin position="419"/>
        <end position="441"/>
    </location>
</feature>
<keyword evidence="2" id="KW-1133">Transmembrane helix</keyword>
<organism evidence="3 4">
    <name type="scientific">Novipirellula artificiosorum</name>
    <dbReference type="NCBI Taxonomy" id="2528016"/>
    <lineage>
        <taxon>Bacteria</taxon>
        <taxon>Pseudomonadati</taxon>
        <taxon>Planctomycetota</taxon>
        <taxon>Planctomycetia</taxon>
        <taxon>Pirellulales</taxon>
        <taxon>Pirellulaceae</taxon>
        <taxon>Novipirellula</taxon>
    </lineage>
</organism>
<feature type="transmembrane region" description="Helical" evidence="2">
    <location>
        <begin position="387"/>
        <end position="410"/>
    </location>
</feature>
<dbReference type="OrthoDB" id="239030at2"/>
<name>A0A5C6E545_9BACT</name>